<dbReference type="InterPro" id="IPR013103">
    <property type="entry name" value="RVT_2"/>
</dbReference>
<evidence type="ECO:0000259" key="4">
    <source>
        <dbReference type="PROSITE" id="PS50158"/>
    </source>
</evidence>
<dbReference type="SUPFAM" id="SSF53098">
    <property type="entry name" value="Ribonuclease H-like"/>
    <property type="match status" value="1"/>
</dbReference>
<feature type="compositionally biased region" description="Polar residues" evidence="3">
    <location>
        <begin position="909"/>
        <end position="919"/>
    </location>
</feature>
<gene>
    <name evidence="6" type="ORF">CTI12_AA398060</name>
</gene>
<organism evidence="6 7">
    <name type="scientific">Artemisia annua</name>
    <name type="common">Sweet wormwood</name>
    <dbReference type="NCBI Taxonomy" id="35608"/>
    <lineage>
        <taxon>Eukaryota</taxon>
        <taxon>Viridiplantae</taxon>
        <taxon>Streptophyta</taxon>
        <taxon>Embryophyta</taxon>
        <taxon>Tracheophyta</taxon>
        <taxon>Spermatophyta</taxon>
        <taxon>Magnoliopsida</taxon>
        <taxon>eudicotyledons</taxon>
        <taxon>Gunneridae</taxon>
        <taxon>Pentapetalae</taxon>
        <taxon>asterids</taxon>
        <taxon>campanulids</taxon>
        <taxon>Asterales</taxon>
        <taxon>Asteraceae</taxon>
        <taxon>Asteroideae</taxon>
        <taxon>Anthemideae</taxon>
        <taxon>Artemisiinae</taxon>
        <taxon>Artemisia</taxon>
    </lineage>
</organism>
<dbReference type="Pfam" id="PF22936">
    <property type="entry name" value="Pol_BBD"/>
    <property type="match status" value="1"/>
</dbReference>
<dbReference type="GO" id="GO:0004190">
    <property type="term" value="F:aspartic-type endopeptidase activity"/>
    <property type="evidence" value="ECO:0007669"/>
    <property type="project" value="UniProtKB-KW"/>
</dbReference>
<feature type="region of interest" description="Disordered" evidence="3">
    <location>
        <begin position="247"/>
        <end position="271"/>
    </location>
</feature>
<dbReference type="SUPFAM" id="SSF56672">
    <property type="entry name" value="DNA/RNA polymerases"/>
    <property type="match status" value="1"/>
</dbReference>
<keyword evidence="2" id="KW-0479">Metal-binding</keyword>
<feature type="domain" description="CCHC-type" evidence="4">
    <location>
        <begin position="280"/>
        <end position="293"/>
    </location>
</feature>
<reference evidence="6 7" key="1">
    <citation type="journal article" date="2018" name="Mol. Plant">
        <title>The genome of Artemisia annua provides insight into the evolution of Asteraceae family and artemisinin biosynthesis.</title>
        <authorList>
            <person name="Shen Q."/>
            <person name="Zhang L."/>
            <person name="Liao Z."/>
            <person name="Wang S."/>
            <person name="Yan T."/>
            <person name="Shi P."/>
            <person name="Liu M."/>
            <person name="Fu X."/>
            <person name="Pan Q."/>
            <person name="Wang Y."/>
            <person name="Lv Z."/>
            <person name="Lu X."/>
            <person name="Zhang F."/>
            <person name="Jiang W."/>
            <person name="Ma Y."/>
            <person name="Chen M."/>
            <person name="Hao X."/>
            <person name="Li L."/>
            <person name="Tang Y."/>
            <person name="Lv G."/>
            <person name="Zhou Y."/>
            <person name="Sun X."/>
            <person name="Brodelius P.E."/>
            <person name="Rose J.K.C."/>
            <person name="Tang K."/>
        </authorList>
    </citation>
    <scope>NUCLEOTIDE SEQUENCE [LARGE SCALE GENOMIC DNA]</scope>
    <source>
        <strain evidence="7">cv. Huhao1</strain>
        <tissue evidence="6">Leaf</tissue>
    </source>
</reference>
<evidence type="ECO:0008006" key="8">
    <source>
        <dbReference type="Google" id="ProtNLM"/>
    </source>
</evidence>
<keyword evidence="7" id="KW-1185">Reference proteome</keyword>
<dbReference type="GO" id="GO:0008270">
    <property type="term" value="F:zinc ion binding"/>
    <property type="evidence" value="ECO:0007669"/>
    <property type="project" value="UniProtKB-KW"/>
</dbReference>
<evidence type="ECO:0000313" key="7">
    <source>
        <dbReference type="Proteomes" id="UP000245207"/>
    </source>
</evidence>
<proteinExistence type="predicted"/>
<dbReference type="InterPro" id="IPR043502">
    <property type="entry name" value="DNA/RNA_pol_sf"/>
</dbReference>
<dbReference type="InterPro" id="IPR054722">
    <property type="entry name" value="PolX-like_BBD"/>
</dbReference>
<dbReference type="OrthoDB" id="414104at2759"/>
<dbReference type="Pfam" id="PF25597">
    <property type="entry name" value="SH3_retrovirus"/>
    <property type="match status" value="1"/>
</dbReference>
<sequence>MAGTSQETLHTQNSDEITSNHPLFLHQTDHPGLILISKKLTGSDNYSSWKRSLTIALNAKNKMKIITGEFAEPNTDSSLRALWERNNDMLISWILNTVSEQIGNNLNFINSASKLWVELQEHYAVIDGHRIYQLSNDIVQLKQENCSVEVYYHKLKGLWDEFDALEAPYLCLCTCNCANGRINGERDQRKRLIQFLMGLDEGYSNIRGQILLMQPLPSAAKAYTMIQHPKQLKQLKVFNNWPANSQRNTMPNTPNQRFNPQRTAQNGTERRSAFRKGVYCGNCGKEGHFKEECYKIVGYPVGHPLYGKVQPARQPQGGRTVNMVMGQDENTNGSSSSTQPNAPSEVHVSARVDQLQNQLNQVLLMLQNQQGIAHGIFSSKSLKIPKFVATLISDLIDAWIIDSGATDHISISLTLMHNIKTCTTPIFVSLPNGQICKVTTYGSVTLSPHITLHNVFYIPSFTYNIISVSKLLFGTNLSLILTATQCIFQDQNKRIALGSLCNGLYFLKPGTPASTSTPTILHHSSTSSLWHSRIGHSSYGVLKQIKNLPTVVNCNSDSVCDICTLAKQHSLPFNDSSSYAKCIFDLVHIDVWGPYRHPTINKCKYFLTIVDDHSRATWTYLMPNKTHTVSTIKMFHLYVQNHFNINIKTIRSDNGTEFINSSLRDFFQSNGIVHQTSCPKTPQQNARAERKHRQLLEMARSIKFQAHFPLHFWGYCLLAATYLINRLPSRVLQNKTPYELLYQTPPSLENLRIIGCKAYVHNHTPDKFAPRSIPTVLVGYATNQKGYILYDLSTHKIHISRHVTFDETEFPFSNTTSASKPTATNSFDPNTIPTFSIPPTQTTTSPQLTPPLSPTPFPTPPSPTTSTSTSTPSTAAQPHTTTTPSPSQSTTANTPTPSPPIPPPPPPTRVSNRNKTQPTKLKDYHCNLPKSIIHNITKHHYTNYINYNNIYSPHYRHLIHNININTEPHTYSQASKDPRWIAAIHIEIKALEDNNTWEITLLPPGKFAIGCKWVFRIKYHADGTIEKFKARLVAKGFTQREGIDYKETFAPVAKMVTVRALLAVAAHHDWIIDQLDVNNAFLHGDLDEEVYMTIPPGYNKDLPPNSVCKLKKSLYGLKQANRQWFQKLTTFLLSLGFLQSYADTSLFTLRKGSQFTALLVYVDDIILTGNHRDTITLVKQHLHQKFSIKDLGPLHYYLGIEILRNSTGLVLSQRKYALDLLQCANILNEKPASTPLDPTVSLNLTDGELLPDPTHYRTIVGKLIYLTITRPDLSFSAQLLSQFSHQPRTTHMKALLKVLRYIKLCPGQGLHFPKHSNLQLTAYCDSDWAACPITRRSISGYAVFLGPSLISWFSKKQPVVSRSSTEAEYRALADCTCELTWLKCLFKDLHLSLSGASKIYCDNQSTIAMASNPIQHARTKHIELDCHFVRDKVRNNEVLPCYIPTRQQAADVLTKGLPKALHYECLSKFGTCDPFTLPTCGGGG</sequence>
<dbReference type="InterPro" id="IPR025724">
    <property type="entry name" value="GAG-pre-integrase_dom"/>
</dbReference>
<dbReference type="InterPro" id="IPR057670">
    <property type="entry name" value="SH3_retrovirus"/>
</dbReference>
<dbReference type="PANTHER" id="PTHR11439">
    <property type="entry name" value="GAG-POL-RELATED RETROTRANSPOSON"/>
    <property type="match status" value="1"/>
</dbReference>
<dbReference type="Pfam" id="PF13976">
    <property type="entry name" value="gag_pre-integrs"/>
    <property type="match status" value="1"/>
</dbReference>
<dbReference type="Proteomes" id="UP000245207">
    <property type="component" value="Unassembled WGS sequence"/>
</dbReference>
<feature type="region of interest" description="Disordered" evidence="3">
    <location>
        <begin position="310"/>
        <end position="346"/>
    </location>
</feature>
<evidence type="ECO:0000313" key="6">
    <source>
        <dbReference type="EMBL" id="PWA58614.1"/>
    </source>
</evidence>
<evidence type="ECO:0000256" key="3">
    <source>
        <dbReference type="SAM" id="MobiDB-lite"/>
    </source>
</evidence>
<dbReference type="InterPro" id="IPR036397">
    <property type="entry name" value="RNaseH_sf"/>
</dbReference>
<evidence type="ECO:0000256" key="2">
    <source>
        <dbReference type="PROSITE-ProRule" id="PRU00047"/>
    </source>
</evidence>
<dbReference type="STRING" id="35608.A0A2U1MBF8"/>
<dbReference type="Pfam" id="PF14244">
    <property type="entry name" value="Retrotran_gag_3"/>
    <property type="match status" value="1"/>
</dbReference>
<dbReference type="GO" id="GO:0015074">
    <property type="term" value="P:DNA integration"/>
    <property type="evidence" value="ECO:0007669"/>
    <property type="project" value="InterPro"/>
</dbReference>
<feature type="domain" description="Integrase catalytic" evidence="5">
    <location>
        <begin position="568"/>
        <end position="745"/>
    </location>
</feature>
<accession>A0A2U1MBF8</accession>
<feature type="compositionally biased region" description="Low complexity" evidence="3">
    <location>
        <begin position="864"/>
        <end position="895"/>
    </location>
</feature>
<keyword evidence="1" id="KW-0064">Aspartyl protease</keyword>
<dbReference type="CDD" id="cd09272">
    <property type="entry name" value="RNase_HI_RT_Ty1"/>
    <property type="match status" value="1"/>
</dbReference>
<feature type="region of interest" description="Disordered" evidence="3">
    <location>
        <begin position="811"/>
        <end position="923"/>
    </location>
</feature>
<feature type="compositionally biased region" description="Polar residues" evidence="3">
    <location>
        <begin position="247"/>
        <end position="267"/>
    </location>
</feature>
<dbReference type="InterPro" id="IPR001584">
    <property type="entry name" value="Integrase_cat-core"/>
</dbReference>
<feature type="compositionally biased region" description="Pro residues" evidence="3">
    <location>
        <begin position="848"/>
        <end position="863"/>
    </location>
</feature>
<dbReference type="GO" id="GO:0003676">
    <property type="term" value="F:nucleic acid binding"/>
    <property type="evidence" value="ECO:0007669"/>
    <property type="project" value="InterPro"/>
</dbReference>
<keyword evidence="1" id="KW-0645">Protease</keyword>
<dbReference type="SUPFAM" id="SSF57756">
    <property type="entry name" value="Retrovirus zinc finger-like domains"/>
    <property type="match status" value="1"/>
</dbReference>
<feature type="compositionally biased region" description="Pro residues" evidence="3">
    <location>
        <begin position="896"/>
        <end position="908"/>
    </location>
</feature>
<keyword evidence="2" id="KW-0862">Zinc</keyword>
<dbReference type="EMBL" id="PKPP01005844">
    <property type="protein sequence ID" value="PWA58614.1"/>
    <property type="molecule type" value="Genomic_DNA"/>
</dbReference>
<dbReference type="PROSITE" id="PS50158">
    <property type="entry name" value="ZF_CCHC"/>
    <property type="match status" value="1"/>
</dbReference>
<dbReference type="InterPro" id="IPR029472">
    <property type="entry name" value="Copia-like_N"/>
</dbReference>
<feature type="compositionally biased region" description="Polar residues" evidence="3">
    <location>
        <begin position="811"/>
        <end position="829"/>
    </location>
</feature>
<protein>
    <recommendedName>
        <fullName evidence="8">Retrovirus-related Pol polyprotein from transposon TNT 1-94</fullName>
    </recommendedName>
</protein>
<dbReference type="Pfam" id="PF07727">
    <property type="entry name" value="RVT_2"/>
    <property type="match status" value="1"/>
</dbReference>
<evidence type="ECO:0000256" key="1">
    <source>
        <dbReference type="ARBA" id="ARBA00022750"/>
    </source>
</evidence>
<keyword evidence="2" id="KW-0863">Zinc-finger</keyword>
<dbReference type="Gene3D" id="3.30.420.10">
    <property type="entry name" value="Ribonuclease H-like superfamily/Ribonuclease H"/>
    <property type="match status" value="1"/>
</dbReference>
<keyword evidence="1" id="KW-0378">Hydrolase</keyword>
<name>A0A2U1MBF8_ARTAN</name>
<evidence type="ECO:0000259" key="5">
    <source>
        <dbReference type="PROSITE" id="PS50994"/>
    </source>
</evidence>
<dbReference type="Pfam" id="PF00665">
    <property type="entry name" value="rve"/>
    <property type="match status" value="1"/>
</dbReference>
<dbReference type="PANTHER" id="PTHR11439:SF494">
    <property type="entry name" value="CYSTEINE-RICH RLK (RECEPTOR-LIKE PROTEIN KINASE) 8"/>
    <property type="match status" value="1"/>
</dbReference>
<comment type="caution">
    <text evidence="6">The sequence shown here is derived from an EMBL/GenBank/DDBJ whole genome shotgun (WGS) entry which is preliminary data.</text>
</comment>
<dbReference type="PROSITE" id="PS50994">
    <property type="entry name" value="INTEGRASE"/>
    <property type="match status" value="1"/>
</dbReference>
<dbReference type="InterPro" id="IPR012337">
    <property type="entry name" value="RNaseH-like_sf"/>
</dbReference>
<dbReference type="InterPro" id="IPR036875">
    <property type="entry name" value="Znf_CCHC_sf"/>
</dbReference>
<feature type="compositionally biased region" description="Polar residues" evidence="3">
    <location>
        <begin position="328"/>
        <end position="342"/>
    </location>
</feature>
<feature type="compositionally biased region" description="Low complexity" evidence="3">
    <location>
        <begin position="831"/>
        <end position="847"/>
    </location>
</feature>
<dbReference type="InterPro" id="IPR001878">
    <property type="entry name" value="Znf_CCHC"/>
</dbReference>